<organism evidence="2 3">
    <name type="scientific">Peribacillus psychrosaccharolyticus</name>
    <name type="common">Bacillus psychrosaccharolyticus</name>
    <dbReference type="NCBI Taxonomy" id="1407"/>
    <lineage>
        <taxon>Bacteria</taxon>
        <taxon>Bacillati</taxon>
        <taxon>Bacillota</taxon>
        <taxon>Bacilli</taxon>
        <taxon>Bacillales</taxon>
        <taxon>Bacillaceae</taxon>
        <taxon>Peribacillus</taxon>
    </lineage>
</organism>
<dbReference type="EMBL" id="CP068053">
    <property type="protein sequence ID" value="QQT01103.1"/>
    <property type="molecule type" value="Genomic_DNA"/>
</dbReference>
<keyword evidence="3" id="KW-1185">Reference proteome</keyword>
<gene>
    <name evidence="2" type="ORF">I6J18_04155</name>
</gene>
<evidence type="ECO:0000313" key="2">
    <source>
        <dbReference type="EMBL" id="QQT01103.1"/>
    </source>
</evidence>
<name>A0A974NP07_PERPY</name>
<reference evidence="2 3" key="1">
    <citation type="submission" date="2021-01" db="EMBL/GenBank/DDBJ databases">
        <title>FDA dAtabase for Regulatory Grade micrObial Sequences (FDA-ARGOS): Supporting development and validation of Infectious Disease Dx tests.</title>
        <authorList>
            <person name="Nelson B."/>
            <person name="Plummer A."/>
            <person name="Tallon L."/>
            <person name="Sadzewicz L."/>
            <person name="Zhao X."/>
            <person name="Boylan J."/>
            <person name="Ott S."/>
            <person name="Bowen H."/>
            <person name="Vavikolanu K."/>
            <person name="Mehta A."/>
            <person name="Aluvathingal J."/>
            <person name="Nadendla S."/>
            <person name="Myers T."/>
            <person name="Yan Y."/>
            <person name="Sichtig H."/>
        </authorList>
    </citation>
    <scope>NUCLEOTIDE SEQUENCE [LARGE SCALE GENOMIC DNA]</scope>
    <source>
        <strain evidence="2 3">FDAARGOS_1161</strain>
    </source>
</reference>
<sequence length="71" mass="8375">MTKSRAAKIRKKNMNQGLYDVTNSRGTWGELVPIVRKTKTKKDTLQKLERKHKKNRFQEQSENGPFLYSVH</sequence>
<feature type="region of interest" description="Disordered" evidence="1">
    <location>
        <begin position="42"/>
        <end position="71"/>
    </location>
</feature>
<evidence type="ECO:0000256" key="1">
    <source>
        <dbReference type="SAM" id="MobiDB-lite"/>
    </source>
</evidence>
<dbReference type="KEGG" id="ppsr:I6J18_04155"/>
<dbReference type="RefSeq" id="WP_040375582.1">
    <property type="nucleotide sequence ID" value="NZ_CP068053.1"/>
</dbReference>
<dbReference type="AlphaFoldDB" id="A0A974NP07"/>
<proteinExistence type="predicted"/>
<protein>
    <submittedName>
        <fullName evidence="2">Uncharacterized protein</fullName>
    </submittedName>
</protein>
<dbReference type="Proteomes" id="UP000595254">
    <property type="component" value="Chromosome"/>
</dbReference>
<evidence type="ECO:0000313" key="3">
    <source>
        <dbReference type="Proteomes" id="UP000595254"/>
    </source>
</evidence>
<accession>A0A974NP07</accession>